<dbReference type="InterPro" id="IPR003352">
    <property type="entry name" value="PTS_EIIC"/>
</dbReference>
<keyword evidence="4" id="KW-0762">Sugar transport</keyword>
<dbReference type="RefSeq" id="WP_379951740.1">
    <property type="nucleotide sequence ID" value="NZ_JBHMAF010000194.1"/>
</dbReference>
<dbReference type="Gene3D" id="3.30.1360.60">
    <property type="entry name" value="Glucose permease domain IIB"/>
    <property type="match status" value="1"/>
</dbReference>
<dbReference type="EC" id="2.7.1.193" evidence="16"/>
<dbReference type="InterPro" id="IPR011055">
    <property type="entry name" value="Dup_hybrid_motif"/>
</dbReference>
<dbReference type="InterPro" id="IPR050429">
    <property type="entry name" value="PTS_Glucose_EIICBA"/>
</dbReference>
<dbReference type="Pfam" id="PF00358">
    <property type="entry name" value="PTS_EIIA_1"/>
    <property type="match status" value="1"/>
</dbReference>
<dbReference type="CDD" id="cd00212">
    <property type="entry name" value="PTS_IIB_glc"/>
    <property type="match status" value="1"/>
</dbReference>
<dbReference type="InterPro" id="IPR036878">
    <property type="entry name" value="Glu_permease_IIB"/>
</dbReference>
<dbReference type="Pfam" id="PF00367">
    <property type="entry name" value="PTS_EIIB"/>
    <property type="match status" value="1"/>
</dbReference>
<keyword evidence="2" id="KW-0813">Transport</keyword>
<evidence type="ECO:0000256" key="9">
    <source>
        <dbReference type="ARBA" id="ARBA00022989"/>
    </source>
</evidence>
<comment type="caution">
    <text evidence="16">The sequence shown here is derived from an EMBL/GenBank/DDBJ whole genome shotgun (WGS) entry which is preliminary data.</text>
</comment>
<feature type="transmembrane region" description="Helical" evidence="12">
    <location>
        <begin position="219"/>
        <end position="245"/>
    </location>
</feature>
<keyword evidence="7 12" id="KW-0812">Transmembrane</keyword>
<evidence type="ECO:0000256" key="8">
    <source>
        <dbReference type="ARBA" id="ARBA00022777"/>
    </source>
</evidence>
<dbReference type="NCBIfam" id="TIGR00826">
    <property type="entry name" value="EIIB_glc"/>
    <property type="match status" value="1"/>
</dbReference>
<dbReference type="PROSITE" id="PS00371">
    <property type="entry name" value="PTS_EIIA_TYPE_1_HIS"/>
    <property type="match status" value="1"/>
</dbReference>
<dbReference type="SUPFAM" id="SSF51261">
    <property type="entry name" value="Duplicated hybrid motif"/>
    <property type="match status" value="1"/>
</dbReference>
<keyword evidence="3" id="KW-1003">Cell membrane</keyword>
<dbReference type="InterPro" id="IPR001127">
    <property type="entry name" value="PTS_EIIA_1_perm"/>
</dbReference>
<feature type="transmembrane region" description="Helical" evidence="12">
    <location>
        <begin position="130"/>
        <end position="150"/>
    </location>
</feature>
<feature type="active site" description="Phosphocysteine intermediate; for EIIB activity" evidence="11">
    <location>
        <position position="403"/>
    </location>
</feature>
<dbReference type="InterPro" id="IPR013013">
    <property type="entry name" value="PTS_EIIC_1"/>
</dbReference>
<evidence type="ECO:0000259" key="15">
    <source>
        <dbReference type="PROSITE" id="PS51103"/>
    </source>
</evidence>
<keyword evidence="8" id="KW-0418">Kinase</keyword>
<dbReference type="PROSITE" id="PS51098">
    <property type="entry name" value="PTS_EIIB_TYPE_1"/>
    <property type="match status" value="1"/>
</dbReference>
<evidence type="ECO:0000256" key="10">
    <source>
        <dbReference type="ARBA" id="ARBA00023136"/>
    </source>
</evidence>
<name>A0ABV5WLW7_9BACI</name>
<feature type="transmembrane region" description="Helical" evidence="12">
    <location>
        <begin position="12"/>
        <end position="30"/>
    </location>
</feature>
<gene>
    <name evidence="16" type="primary">nagE</name>
    <name evidence="16" type="ORF">ACFFMS_25445</name>
</gene>
<proteinExistence type="predicted"/>
<evidence type="ECO:0000256" key="5">
    <source>
        <dbReference type="ARBA" id="ARBA00022679"/>
    </source>
</evidence>
<evidence type="ECO:0000259" key="13">
    <source>
        <dbReference type="PROSITE" id="PS51093"/>
    </source>
</evidence>
<dbReference type="Pfam" id="PF02378">
    <property type="entry name" value="PTS_EIIC"/>
    <property type="match status" value="1"/>
</dbReference>
<dbReference type="InterPro" id="IPR018113">
    <property type="entry name" value="PTrfase_EIIB_Cys"/>
</dbReference>
<feature type="domain" description="PTS EIIA type-1" evidence="13">
    <location>
        <begin position="507"/>
        <end position="611"/>
    </location>
</feature>
<feature type="domain" description="PTS EIIB type-1" evidence="14">
    <location>
        <begin position="381"/>
        <end position="463"/>
    </location>
</feature>
<feature type="transmembrane region" description="Helical" evidence="12">
    <location>
        <begin position="36"/>
        <end position="62"/>
    </location>
</feature>
<evidence type="ECO:0000256" key="2">
    <source>
        <dbReference type="ARBA" id="ARBA00022448"/>
    </source>
</evidence>
<evidence type="ECO:0000256" key="7">
    <source>
        <dbReference type="ARBA" id="ARBA00022692"/>
    </source>
</evidence>
<dbReference type="Gene3D" id="2.70.70.10">
    <property type="entry name" value="Glucose Permease (Domain IIA)"/>
    <property type="match status" value="1"/>
</dbReference>
<evidence type="ECO:0000256" key="4">
    <source>
        <dbReference type="ARBA" id="ARBA00022597"/>
    </source>
</evidence>
<dbReference type="PROSITE" id="PS51103">
    <property type="entry name" value="PTS_EIIC_TYPE_1"/>
    <property type="match status" value="1"/>
</dbReference>
<dbReference type="PANTHER" id="PTHR30009">
    <property type="entry name" value="CYTOCHROME C-TYPE SYNTHESIS PROTEIN AND PTS TRANSMEMBRANE COMPONENT"/>
    <property type="match status" value="1"/>
</dbReference>
<feature type="domain" description="PTS EIIC type-1" evidence="15">
    <location>
        <begin position="1"/>
        <end position="361"/>
    </location>
</feature>
<dbReference type="PROSITE" id="PS51093">
    <property type="entry name" value="PTS_EIIA_TYPE_1"/>
    <property type="match status" value="1"/>
</dbReference>
<evidence type="ECO:0000256" key="12">
    <source>
        <dbReference type="SAM" id="Phobius"/>
    </source>
</evidence>
<dbReference type="GO" id="GO:0103111">
    <property type="term" value="F:protein-N(pi)-phosphohistidine--N-acetyl-D-glucosamine phosphotransferase activity"/>
    <property type="evidence" value="ECO:0007669"/>
    <property type="project" value="UniProtKB-EC"/>
</dbReference>
<keyword evidence="5 16" id="KW-0808">Transferase</keyword>
<evidence type="ECO:0000256" key="6">
    <source>
        <dbReference type="ARBA" id="ARBA00022683"/>
    </source>
</evidence>
<protein>
    <submittedName>
        <fullName evidence="16">N-acetylglucosamine-specific PTS transporter subunit IIBC</fullName>
        <ecNumber evidence="16">2.7.1.193</ecNumber>
    </submittedName>
</protein>
<keyword evidence="9 12" id="KW-1133">Transmembrane helix</keyword>
<dbReference type="NCBIfam" id="TIGR01998">
    <property type="entry name" value="PTS-II-BC-nag"/>
    <property type="match status" value="1"/>
</dbReference>
<sequence length="645" mass="69106">MLNFLQRIGKALMLPIAVLPAAALLLRLGQKDLLNIPFMAAAGDAVFANLALLFALGIAVGLAKDGNGAAALAGAVGYFVLTKGTAAINENINMAILGGIISGAIAGTLYNRFHDMKLPEWLGFFAGKRFVPIITSLAMLILAGVFGIIWPPIQSGINALGDWITGAGALGAGMFGLLNRLLLPVGLHHVLNSLVWFVFGEYHGATGDLNRFFAGDPTAGTFMAGFFPVMMFGLPAAAFAMIAAAKKERRKAVAGMLIGLAFTSFLTGITEPIEFLFMFIAPVLYGIHAVLTGISMALMVVLNVHAGFGFSAGALDYILNFGIAQKPQLILLIGVIYAVLYFGIFYFLIKKLDIKTPGREDEAEEEALEHETVIQTGDRYVDMGAYFIGDLGGKENITSIDNCATRLRLTIADMTKVHEAALKKHGARGVMKLNKTSLQVIVGTNVQFVAEAMKQLVKSGGILEDVVVSREKNTASVPCEEAAASLEQNDFILPFEGKVMPLSDVPDEVFSSKMMGDGFAVEPTNDTLVSPVDGEVINIFPTKHAIGLKTKEGYEILIHIGLDTVKLGGEGFTVFVKDGQKIKKGQQLIKIDLTYLKQNAPSVVTPIVFTNLTDEKEIRLQKLGNQNQGTPSVMTISTKETITNS</sequence>
<feature type="transmembrane region" description="Helical" evidence="12">
    <location>
        <begin position="69"/>
        <end position="86"/>
    </location>
</feature>
<dbReference type="Proteomes" id="UP001589609">
    <property type="component" value="Unassembled WGS sequence"/>
</dbReference>
<evidence type="ECO:0000256" key="1">
    <source>
        <dbReference type="ARBA" id="ARBA00004651"/>
    </source>
</evidence>
<feature type="transmembrane region" description="Helical" evidence="12">
    <location>
        <begin position="252"/>
        <end position="269"/>
    </location>
</feature>
<dbReference type="PROSITE" id="PS01035">
    <property type="entry name" value="PTS_EIIB_TYPE_1_CYS"/>
    <property type="match status" value="1"/>
</dbReference>
<evidence type="ECO:0000256" key="3">
    <source>
        <dbReference type="ARBA" id="ARBA00022475"/>
    </source>
</evidence>
<dbReference type="InterPro" id="IPR010974">
    <property type="entry name" value="PTS_IIBC_nag"/>
</dbReference>
<evidence type="ECO:0000313" key="17">
    <source>
        <dbReference type="Proteomes" id="UP001589609"/>
    </source>
</evidence>
<feature type="transmembrane region" description="Helical" evidence="12">
    <location>
        <begin position="329"/>
        <end position="349"/>
    </location>
</feature>
<evidence type="ECO:0000313" key="16">
    <source>
        <dbReference type="EMBL" id="MFB9761589.1"/>
    </source>
</evidence>
<dbReference type="SUPFAM" id="SSF55604">
    <property type="entry name" value="Glucose permease domain IIB"/>
    <property type="match status" value="1"/>
</dbReference>
<accession>A0ABV5WLW7</accession>
<feature type="transmembrane region" description="Helical" evidence="12">
    <location>
        <begin position="156"/>
        <end position="174"/>
    </location>
</feature>
<evidence type="ECO:0000259" key="14">
    <source>
        <dbReference type="PROSITE" id="PS51098"/>
    </source>
</evidence>
<organism evidence="16 17">
    <name type="scientific">Ectobacillus funiculus</name>
    <dbReference type="NCBI Taxonomy" id="137993"/>
    <lineage>
        <taxon>Bacteria</taxon>
        <taxon>Bacillati</taxon>
        <taxon>Bacillota</taxon>
        <taxon>Bacilli</taxon>
        <taxon>Bacillales</taxon>
        <taxon>Bacillaceae</taxon>
        <taxon>Ectobacillus</taxon>
    </lineage>
</organism>
<reference evidence="16 17" key="1">
    <citation type="submission" date="2024-09" db="EMBL/GenBank/DDBJ databases">
        <authorList>
            <person name="Sun Q."/>
            <person name="Mori K."/>
        </authorList>
    </citation>
    <scope>NUCLEOTIDE SEQUENCE [LARGE SCALE GENOMIC DNA]</scope>
    <source>
        <strain evidence="16 17">JCM 11201</strain>
    </source>
</reference>
<comment type="subcellular location">
    <subcellularLocation>
        <location evidence="1">Cell membrane</location>
        <topology evidence="1">Multi-pass membrane protein</topology>
    </subcellularLocation>
</comment>
<dbReference type="PANTHER" id="PTHR30009:SF4">
    <property type="entry name" value="PTS SYSTEM N-ACETYLGLUCOSAMINE-SPECIFIC EIICBA COMPONENT"/>
    <property type="match status" value="1"/>
</dbReference>
<keyword evidence="6" id="KW-0598">Phosphotransferase system</keyword>
<dbReference type="InterPro" id="IPR001996">
    <property type="entry name" value="PTS_IIB_1"/>
</dbReference>
<keyword evidence="10 12" id="KW-0472">Membrane</keyword>
<keyword evidence="17" id="KW-1185">Reference proteome</keyword>
<feature type="transmembrane region" description="Helical" evidence="12">
    <location>
        <begin position="92"/>
        <end position="110"/>
    </location>
</feature>
<dbReference type="NCBIfam" id="TIGR00830">
    <property type="entry name" value="PTBA"/>
    <property type="match status" value="1"/>
</dbReference>
<dbReference type="EMBL" id="JBHMAF010000194">
    <property type="protein sequence ID" value="MFB9761589.1"/>
    <property type="molecule type" value="Genomic_DNA"/>
</dbReference>
<evidence type="ECO:0000256" key="11">
    <source>
        <dbReference type="PROSITE-ProRule" id="PRU00421"/>
    </source>
</evidence>